<accession>A0A3P3VLJ1</accession>
<proteinExistence type="predicted"/>
<dbReference type="InterPro" id="IPR029016">
    <property type="entry name" value="GAF-like_dom_sf"/>
</dbReference>
<evidence type="ECO:0000259" key="2">
    <source>
        <dbReference type="PROSITE" id="PS50887"/>
    </source>
</evidence>
<dbReference type="InterPro" id="IPR029787">
    <property type="entry name" value="Nucleotide_cyclase"/>
</dbReference>
<dbReference type="Pfam" id="PF00990">
    <property type="entry name" value="GGDEF"/>
    <property type="match status" value="1"/>
</dbReference>
<evidence type="ECO:0000256" key="1">
    <source>
        <dbReference type="ARBA" id="ARBA00001946"/>
    </source>
</evidence>
<evidence type="ECO:0000313" key="4">
    <source>
        <dbReference type="Proteomes" id="UP000280792"/>
    </source>
</evidence>
<evidence type="ECO:0000313" key="3">
    <source>
        <dbReference type="EMBL" id="RRJ82748.1"/>
    </source>
</evidence>
<reference evidence="3 4" key="1">
    <citation type="submission" date="2018-08" db="EMBL/GenBank/DDBJ databases">
        <authorList>
            <person name="Khan S.A."/>
        </authorList>
    </citation>
    <scope>NUCLEOTIDE SEQUENCE [LARGE SCALE GENOMIC DNA]</scope>
    <source>
        <strain evidence="3 4">GTF-13</strain>
    </source>
</reference>
<dbReference type="SUPFAM" id="SSF55073">
    <property type="entry name" value="Nucleotide cyclase"/>
    <property type="match status" value="1"/>
</dbReference>
<name>A0A3P3VLJ1_9GAMM</name>
<comment type="caution">
    <text evidence="3">The sequence shown here is derived from an EMBL/GenBank/DDBJ whole genome shotgun (WGS) entry which is preliminary data.</text>
</comment>
<gene>
    <name evidence="3" type="ORF">D0544_12905</name>
</gene>
<sequence>MKAANIPKDEPQRIAALNRLGVLDTPPEQRFDRITRMAKRIFGVPVALVSLVDSERQWFKSKVGLEVDETPRNVSFCAHAILSNELFMVPDATHDQRFIDNPLVVGEPHIRFYAACPLKAIDGSRVGTLCLIDKEPRNLDAEQQETLADLAAMVERELAAVELATMDELTGISNRRGFMQLGQHTLNLCLRQQVPATLVFLDIDHFKPINDRFGHAEGDRVLSEFAEQLRRSFRVTDLFARLGGDEFVVLLINADEALAHGVVAKLRTAVSERFDDAGRGYKVTFSHGVVGFDVARHEGIAELMNDADQLMYQCKQQRR</sequence>
<dbReference type="InterPro" id="IPR043128">
    <property type="entry name" value="Rev_trsase/Diguanyl_cyclase"/>
</dbReference>
<dbReference type="CDD" id="cd01949">
    <property type="entry name" value="GGDEF"/>
    <property type="match status" value="1"/>
</dbReference>
<keyword evidence="4" id="KW-1185">Reference proteome</keyword>
<dbReference type="EMBL" id="QWEZ01000002">
    <property type="protein sequence ID" value="RRJ82748.1"/>
    <property type="molecule type" value="Genomic_DNA"/>
</dbReference>
<feature type="domain" description="GGDEF" evidence="2">
    <location>
        <begin position="194"/>
        <end position="319"/>
    </location>
</feature>
<dbReference type="RefSeq" id="WP_125016771.1">
    <property type="nucleotide sequence ID" value="NZ_QWEZ01000002.1"/>
</dbReference>
<dbReference type="SMART" id="SM00065">
    <property type="entry name" value="GAF"/>
    <property type="match status" value="1"/>
</dbReference>
<dbReference type="Pfam" id="PF01590">
    <property type="entry name" value="GAF"/>
    <property type="match status" value="1"/>
</dbReference>
<dbReference type="SUPFAM" id="SSF55781">
    <property type="entry name" value="GAF domain-like"/>
    <property type="match status" value="1"/>
</dbReference>
<dbReference type="SMART" id="SM00267">
    <property type="entry name" value="GGDEF"/>
    <property type="match status" value="1"/>
</dbReference>
<organism evidence="3 4">
    <name type="scientific">Aestuariirhabdus litorea</name>
    <dbReference type="NCBI Taxonomy" id="2528527"/>
    <lineage>
        <taxon>Bacteria</taxon>
        <taxon>Pseudomonadati</taxon>
        <taxon>Pseudomonadota</taxon>
        <taxon>Gammaproteobacteria</taxon>
        <taxon>Oceanospirillales</taxon>
        <taxon>Aestuariirhabdaceae</taxon>
        <taxon>Aestuariirhabdus</taxon>
    </lineage>
</organism>
<comment type="cofactor">
    <cofactor evidence="1">
        <name>Mg(2+)</name>
        <dbReference type="ChEBI" id="CHEBI:18420"/>
    </cofactor>
</comment>
<dbReference type="Gene3D" id="3.30.450.40">
    <property type="match status" value="1"/>
</dbReference>
<dbReference type="GO" id="GO:0003824">
    <property type="term" value="F:catalytic activity"/>
    <property type="evidence" value="ECO:0007669"/>
    <property type="project" value="UniProtKB-ARBA"/>
</dbReference>
<dbReference type="PANTHER" id="PTHR43102">
    <property type="entry name" value="SLR1143 PROTEIN"/>
    <property type="match status" value="1"/>
</dbReference>
<dbReference type="PANTHER" id="PTHR43102:SF2">
    <property type="entry name" value="GAF DOMAIN-CONTAINING PROTEIN"/>
    <property type="match status" value="1"/>
</dbReference>
<dbReference type="PROSITE" id="PS50887">
    <property type="entry name" value="GGDEF"/>
    <property type="match status" value="1"/>
</dbReference>
<dbReference type="NCBIfam" id="TIGR00254">
    <property type="entry name" value="GGDEF"/>
    <property type="match status" value="1"/>
</dbReference>
<dbReference type="FunFam" id="3.30.70.270:FF:000001">
    <property type="entry name" value="Diguanylate cyclase domain protein"/>
    <property type="match status" value="1"/>
</dbReference>
<dbReference type="InterPro" id="IPR000160">
    <property type="entry name" value="GGDEF_dom"/>
</dbReference>
<dbReference type="Gene3D" id="3.30.70.270">
    <property type="match status" value="1"/>
</dbReference>
<dbReference type="AlphaFoldDB" id="A0A3P3VLJ1"/>
<dbReference type="Proteomes" id="UP000280792">
    <property type="component" value="Unassembled WGS sequence"/>
</dbReference>
<dbReference type="InterPro" id="IPR003018">
    <property type="entry name" value="GAF"/>
</dbReference>
<reference evidence="3 4" key="2">
    <citation type="submission" date="2018-12" db="EMBL/GenBank/DDBJ databases">
        <title>Simiduia agarivorans gen. nov., sp. nov., a marine, agarolytic bacterium isolated from shallow coastal water from Keelung, Taiwan.</title>
        <authorList>
            <person name="Shieh W.Y."/>
        </authorList>
    </citation>
    <scope>NUCLEOTIDE SEQUENCE [LARGE SCALE GENOMIC DNA]</scope>
    <source>
        <strain evidence="3 4">GTF-13</strain>
    </source>
</reference>
<protein>
    <submittedName>
        <fullName evidence="3">Sensor domain-containing diguanylate cyclase</fullName>
    </submittedName>
</protein>